<dbReference type="OrthoDB" id="5984855at2"/>
<evidence type="ECO:0000256" key="2">
    <source>
        <dbReference type="ARBA" id="ARBA00004902"/>
    </source>
</evidence>
<comment type="similarity">
    <text evidence="3">Belongs to the type-II 3-dehydroquinase family.</text>
</comment>
<gene>
    <name evidence="7" type="ORF">EPA99_07155</name>
</gene>
<sequence>MSIVILRGPETPARPCSPLPPQVLRALIERAIAAGTTVAIRSCASERELLNAVRISQRHGAEVTLLDPGACSGSPQLQRTLQACGTTYIEVHDDHPGALEPSLADRHGHRLALAQGYGAQSYTLALSLALEHLGCEEGGAQRVGI</sequence>
<dbReference type="GO" id="GO:0009423">
    <property type="term" value="P:chorismate biosynthetic process"/>
    <property type="evidence" value="ECO:0007669"/>
    <property type="project" value="UniProtKB-UniPathway"/>
</dbReference>
<dbReference type="RefSeq" id="WP_129470526.1">
    <property type="nucleotide sequence ID" value="NZ_SAWZ01000003.1"/>
</dbReference>
<protein>
    <recommendedName>
        <fullName evidence="5">3-dehydroquinate dehydratase</fullName>
        <ecNumber evidence="5">4.2.1.10</ecNumber>
    </recommendedName>
</protein>
<comment type="subunit">
    <text evidence="4">Homododecamer.</text>
</comment>
<dbReference type="EC" id="4.2.1.10" evidence="5"/>
<keyword evidence="8" id="KW-1185">Reference proteome</keyword>
<evidence type="ECO:0000256" key="4">
    <source>
        <dbReference type="ARBA" id="ARBA00011193"/>
    </source>
</evidence>
<accession>A0A4Q1JXM4</accession>
<dbReference type="EMBL" id="SAWZ01000003">
    <property type="protein sequence ID" value="RXR06419.1"/>
    <property type="molecule type" value="Genomic_DNA"/>
</dbReference>
<dbReference type="InterPro" id="IPR036441">
    <property type="entry name" value="DHquinase_II_sf"/>
</dbReference>
<comment type="pathway">
    <text evidence="2">Metabolic intermediate biosynthesis; chorismate biosynthesis; chorismate from D-erythrose 4-phosphate and phosphoenolpyruvate: step 3/7.</text>
</comment>
<organism evidence="7 8">
    <name type="scientific">Pseudoxanthomonas composti</name>
    <dbReference type="NCBI Taxonomy" id="2137479"/>
    <lineage>
        <taxon>Bacteria</taxon>
        <taxon>Pseudomonadati</taxon>
        <taxon>Pseudomonadota</taxon>
        <taxon>Gammaproteobacteria</taxon>
        <taxon>Lysobacterales</taxon>
        <taxon>Lysobacteraceae</taxon>
        <taxon>Pseudoxanthomonas</taxon>
    </lineage>
</organism>
<evidence type="ECO:0000256" key="6">
    <source>
        <dbReference type="ARBA" id="ARBA00023239"/>
    </source>
</evidence>
<evidence type="ECO:0000313" key="8">
    <source>
        <dbReference type="Proteomes" id="UP000289784"/>
    </source>
</evidence>
<dbReference type="Proteomes" id="UP000289784">
    <property type="component" value="Unassembled WGS sequence"/>
</dbReference>
<dbReference type="UniPathway" id="UPA00053">
    <property type="reaction ID" value="UER00086"/>
</dbReference>
<dbReference type="Gene3D" id="3.40.50.9100">
    <property type="entry name" value="Dehydroquinase, class II"/>
    <property type="match status" value="1"/>
</dbReference>
<dbReference type="AlphaFoldDB" id="A0A4Q1JXM4"/>
<dbReference type="GO" id="GO:0003855">
    <property type="term" value="F:3-dehydroquinate dehydratase activity"/>
    <property type="evidence" value="ECO:0007669"/>
    <property type="project" value="UniProtKB-EC"/>
</dbReference>
<comment type="caution">
    <text evidence="7">The sequence shown here is derived from an EMBL/GenBank/DDBJ whole genome shotgun (WGS) entry which is preliminary data.</text>
</comment>
<keyword evidence="6" id="KW-0456">Lyase</keyword>
<comment type="catalytic activity">
    <reaction evidence="1">
        <text>3-dehydroquinate = 3-dehydroshikimate + H2O</text>
        <dbReference type="Rhea" id="RHEA:21096"/>
        <dbReference type="ChEBI" id="CHEBI:15377"/>
        <dbReference type="ChEBI" id="CHEBI:16630"/>
        <dbReference type="ChEBI" id="CHEBI:32364"/>
        <dbReference type="EC" id="4.2.1.10"/>
    </reaction>
</comment>
<dbReference type="SUPFAM" id="SSF52304">
    <property type="entry name" value="Type II 3-dehydroquinate dehydratase"/>
    <property type="match status" value="1"/>
</dbReference>
<evidence type="ECO:0000256" key="5">
    <source>
        <dbReference type="ARBA" id="ARBA00012060"/>
    </source>
</evidence>
<reference evidence="7 8" key="1">
    <citation type="submission" date="2019-01" db="EMBL/GenBank/DDBJ databases">
        <title>Pseudoxanthomonas composti sp. nov., isolated from compost.</title>
        <authorList>
            <person name="Yang G."/>
        </authorList>
    </citation>
    <scope>NUCLEOTIDE SEQUENCE [LARGE SCALE GENOMIC DNA]</scope>
    <source>
        <strain evidence="7 8">GSS15</strain>
    </source>
</reference>
<proteinExistence type="inferred from homology"/>
<evidence type="ECO:0000313" key="7">
    <source>
        <dbReference type="EMBL" id="RXR06419.1"/>
    </source>
</evidence>
<name>A0A4Q1JXM4_9GAMM</name>
<evidence type="ECO:0000256" key="1">
    <source>
        <dbReference type="ARBA" id="ARBA00001864"/>
    </source>
</evidence>
<evidence type="ECO:0000256" key="3">
    <source>
        <dbReference type="ARBA" id="ARBA00011037"/>
    </source>
</evidence>